<evidence type="ECO:0000313" key="3">
    <source>
        <dbReference type="Proteomes" id="UP001412067"/>
    </source>
</evidence>
<dbReference type="EMBL" id="JBBWWR010000005">
    <property type="protein sequence ID" value="KAK8966796.1"/>
    <property type="molecule type" value="Genomic_DNA"/>
</dbReference>
<keyword evidence="1" id="KW-0812">Transmembrane</keyword>
<protein>
    <submittedName>
        <fullName evidence="2">Uncharacterized protein</fullName>
    </submittedName>
</protein>
<dbReference type="Proteomes" id="UP001412067">
    <property type="component" value="Unassembled WGS sequence"/>
</dbReference>
<reference evidence="2 3" key="1">
    <citation type="journal article" date="2022" name="Nat. Plants">
        <title>Genomes of leafy and leafless Platanthera orchids illuminate the evolution of mycoheterotrophy.</title>
        <authorList>
            <person name="Li M.H."/>
            <person name="Liu K.W."/>
            <person name="Li Z."/>
            <person name="Lu H.C."/>
            <person name="Ye Q.L."/>
            <person name="Zhang D."/>
            <person name="Wang J.Y."/>
            <person name="Li Y.F."/>
            <person name="Zhong Z.M."/>
            <person name="Liu X."/>
            <person name="Yu X."/>
            <person name="Liu D.K."/>
            <person name="Tu X.D."/>
            <person name="Liu B."/>
            <person name="Hao Y."/>
            <person name="Liao X.Y."/>
            <person name="Jiang Y.T."/>
            <person name="Sun W.H."/>
            <person name="Chen J."/>
            <person name="Chen Y.Q."/>
            <person name="Ai Y."/>
            <person name="Zhai J.W."/>
            <person name="Wu S.S."/>
            <person name="Zhou Z."/>
            <person name="Hsiao Y.Y."/>
            <person name="Wu W.L."/>
            <person name="Chen Y.Y."/>
            <person name="Lin Y.F."/>
            <person name="Hsu J.L."/>
            <person name="Li C.Y."/>
            <person name="Wang Z.W."/>
            <person name="Zhao X."/>
            <person name="Zhong W.Y."/>
            <person name="Ma X.K."/>
            <person name="Ma L."/>
            <person name="Huang J."/>
            <person name="Chen G.Z."/>
            <person name="Huang M.Z."/>
            <person name="Huang L."/>
            <person name="Peng D.H."/>
            <person name="Luo Y.B."/>
            <person name="Zou S.Q."/>
            <person name="Chen S.P."/>
            <person name="Lan S."/>
            <person name="Tsai W.C."/>
            <person name="Van de Peer Y."/>
            <person name="Liu Z.J."/>
        </authorList>
    </citation>
    <scope>NUCLEOTIDE SEQUENCE [LARGE SCALE GENOMIC DNA]</scope>
    <source>
        <strain evidence="2">Lor288</strain>
    </source>
</reference>
<name>A0ABR2MRX5_9ASPA</name>
<feature type="transmembrane region" description="Helical" evidence="1">
    <location>
        <begin position="57"/>
        <end position="79"/>
    </location>
</feature>
<sequence length="82" mass="9189">MCVLWKRKPAPIKERPVPQKLPEIPSDIRSDQQAHIDNCPSPMTVEHYRSPVPRWGMVARIAALLLFTVVPSSAVLSYAPLS</sequence>
<keyword evidence="1" id="KW-0472">Membrane</keyword>
<comment type="caution">
    <text evidence="2">The sequence shown here is derived from an EMBL/GenBank/DDBJ whole genome shotgun (WGS) entry which is preliminary data.</text>
</comment>
<evidence type="ECO:0000256" key="1">
    <source>
        <dbReference type="SAM" id="Phobius"/>
    </source>
</evidence>
<accession>A0ABR2MRX5</accession>
<gene>
    <name evidence="2" type="ORF">KSP40_PGU005826</name>
</gene>
<organism evidence="2 3">
    <name type="scientific">Platanthera guangdongensis</name>
    <dbReference type="NCBI Taxonomy" id="2320717"/>
    <lineage>
        <taxon>Eukaryota</taxon>
        <taxon>Viridiplantae</taxon>
        <taxon>Streptophyta</taxon>
        <taxon>Embryophyta</taxon>
        <taxon>Tracheophyta</taxon>
        <taxon>Spermatophyta</taxon>
        <taxon>Magnoliopsida</taxon>
        <taxon>Liliopsida</taxon>
        <taxon>Asparagales</taxon>
        <taxon>Orchidaceae</taxon>
        <taxon>Orchidoideae</taxon>
        <taxon>Orchideae</taxon>
        <taxon>Orchidinae</taxon>
        <taxon>Platanthera</taxon>
    </lineage>
</organism>
<keyword evidence="1" id="KW-1133">Transmembrane helix</keyword>
<keyword evidence="3" id="KW-1185">Reference proteome</keyword>
<evidence type="ECO:0000313" key="2">
    <source>
        <dbReference type="EMBL" id="KAK8966796.1"/>
    </source>
</evidence>
<proteinExistence type="predicted"/>